<feature type="transmembrane region" description="Helical" evidence="1">
    <location>
        <begin position="77"/>
        <end position="94"/>
    </location>
</feature>
<dbReference type="PANTHER" id="PTHR40044:SF1">
    <property type="entry name" value="INTEGRAL MEMBRANE PROTEIN"/>
    <property type="match status" value="1"/>
</dbReference>
<dbReference type="AlphaFoldDB" id="A0A426DP62"/>
<dbReference type="PIRSF" id="PIRSF031501">
    <property type="entry name" value="QueT"/>
    <property type="match status" value="1"/>
</dbReference>
<sequence>MKENKTLNVQFLAQAAMIAAIYVVLTLVFAPFAYGEVQVRLSEALTILPVFTPAAIPGLFVGCLLSNILGGCIVPDIIFGSLATLIGAVFTYMLRSQNRFLAPLPPILSNALIVPFVLRFGYQVPLPIPFMMLTVGIGEVISCGVLGMILYMALYRYKNLIFKPIS</sequence>
<keyword evidence="1" id="KW-1133">Transmembrane helix</keyword>
<feature type="transmembrane region" description="Helical" evidence="1">
    <location>
        <begin position="130"/>
        <end position="154"/>
    </location>
</feature>
<protein>
    <submittedName>
        <fullName evidence="2">QueT transporter family protein</fullName>
    </submittedName>
</protein>
<reference evidence="2" key="1">
    <citation type="submission" date="2018-10" db="EMBL/GenBank/DDBJ databases">
        <title>Schaedlerella arabinophila gen. nov. sp. nov., isolated from the mouse intestinal tract and comparative analysis with the genome of the closely related altered Schaedler flora strain ASF502.</title>
        <authorList>
            <person name="Miyake S."/>
            <person name="Soh M."/>
            <person name="Seedorf H."/>
        </authorList>
    </citation>
    <scope>NUCLEOTIDE SEQUENCE [LARGE SCALE GENOMIC DNA]</scope>
    <source>
        <strain evidence="2">DSM 106076</strain>
    </source>
</reference>
<comment type="caution">
    <text evidence="2">The sequence shown here is derived from an EMBL/GenBank/DDBJ whole genome shotgun (WGS) entry which is preliminary data.</text>
</comment>
<keyword evidence="1" id="KW-0812">Transmembrane</keyword>
<dbReference type="Proteomes" id="UP000274920">
    <property type="component" value="Unassembled WGS sequence"/>
</dbReference>
<keyword evidence="3" id="KW-1185">Reference proteome</keyword>
<evidence type="ECO:0000313" key="3">
    <source>
        <dbReference type="Proteomes" id="UP000274920"/>
    </source>
</evidence>
<dbReference type="PANTHER" id="PTHR40044">
    <property type="entry name" value="INTEGRAL MEMBRANE PROTEIN-RELATED"/>
    <property type="match status" value="1"/>
</dbReference>
<keyword evidence="1" id="KW-0472">Membrane</keyword>
<dbReference type="Pfam" id="PF06177">
    <property type="entry name" value="QueT"/>
    <property type="match status" value="1"/>
</dbReference>
<name>A0A426DP62_9FIRM</name>
<proteinExistence type="predicted"/>
<dbReference type="EMBL" id="RHJS01000002">
    <property type="protein sequence ID" value="RRK34513.1"/>
    <property type="molecule type" value="Genomic_DNA"/>
</dbReference>
<evidence type="ECO:0000256" key="1">
    <source>
        <dbReference type="SAM" id="Phobius"/>
    </source>
</evidence>
<dbReference type="InterPro" id="IPR010387">
    <property type="entry name" value="QueT"/>
</dbReference>
<feature type="transmembrane region" description="Helical" evidence="1">
    <location>
        <begin position="100"/>
        <end position="118"/>
    </location>
</feature>
<evidence type="ECO:0000313" key="2">
    <source>
        <dbReference type="EMBL" id="RRK34513.1"/>
    </source>
</evidence>
<feature type="transmembrane region" description="Helical" evidence="1">
    <location>
        <begin position="12"/>
        <end position="34"/>
    </location>
</feature>
<feature type="transmembrane region" description="Helical" evidence="1">
    <location>
        <begin position="46"/>
        <end position="65"/>
    </location>
</feature>
<organism evidence="2 3">
    <name type="scientific">Schaedlerella arabinosiphila</name>
    <dbReference type="NCBI Taxonomy" id="2044587"/>
    <lineage>
        <taxon>Bacteria</taxon>
        <taxon>Bacillati</taxon>
        <taxon>Bacillota</taxon>
        <taxon>Clostridia</taxon>
        <taxon>Lachnospirales</taxon>
        <taxon>Lachnospiraceae</taxon>
        <taxon>Schaedlerella</taxon>
    </lineage>
</organism>
<accession>A0A426DP62</accession>
<dbReference type="RefSeq" id="WP_125129626.1">
    <property type="nucleotide sequence ID" value="NZ_RHJS01000002.1"/>
</dbReference>
<gene>
    <name evidence="2" type="ORF">EBB54_26625</name>
</gene>